<evidence type="ECO:0000256" key="1">
    <source>
        <dbReference type="SAM" id="MobiDB-lite"/>
    </source>
</evidence>
<protein>
    <submittedName>
        <fullName evidence="2">Chromosome 1, complete genome</fullName>
    </submittedName>
</protein>
<evidence type="ECO:0000313" key="4">
    <source>
        <dbReference type="Proteomes" id="UP000070720"/>
    </source>
</evidence>
<dbReference type="EMBL" id="HG970332">
    <property type="protein sequence ID" value="CEF75020.1"/>
    <property type="molecule type" value="Genomic_DNA"/>
</dbReference>
<accession>A0A0E0RUU5</accession>
<reference key="3">
    <citation type="submission" date="2014-02" db="EMBL/GenBank/DDBJ databases">
        <title>A revised Fusarium graminearum genomic reference sequence using whole shotgun re-sequencing.</title>
        <authorList>
            <person name="King R."/>
            <person name="Urban M."/>
            <person name="Hassani-Pak K."/>
            <person name="Hammond-Kosack K."/>
        </authorList>
    </citation>
    <scope>NUCLEOTIDE SEQUENCE</scope>
    <source>
        <strain>PH-1</strain>
    </source>
</reference>
<dbReference type="AlphaFoldDB" id="A0A0E0RUU5"/>
<reference evidence="2 4" key="4">
    <citation type="journal article" date="2015" name="BMC Genomics">
        <title>The completed genome sequence of the pathogenic ascomycete fungus Fusarium graminearum.</title>
        <authorList>
            <person name="King R."/>
            <person name="Urban M."/>
            <person name="Hammond-Kosack M.C."/>
            <person name="Hassani-Pak K."/>
            <person name="Hammond-Kosack K.E."/>
        </authorList>
    </citation>
    <scope>NUCLEOTIDE SEQUENCE [LARGE SCALE GENOMIC DNA]</scope>
    <source>
        <strain evidence="4">ATCC MYA-4620 / CBS 123657 / FGSC 9075 / NRRL 31084 / PH-1</strain>
        <strain evidence="2">PH-1</strain>
    </source>
</reference>
<dbReference type="EnsemblFungi" id="CEF75020">
    <property type="protein sequence ID" value="CEF75020"/>
    <property type="gene ID" value="FGRRES_15155"/>
</dbReference>
<dbReference type="VEuPathDB" id="FungiDB:FGRAMPH1_01G06431"/>
<evidence type="ECO:0000313" key="3">
    <source>
        <dbReference type="EnsemblFungi" id="CEF75020"/>
    </source>
</evidence>
<dbReference type="InParanoid" id="A0A0E0RUU5"/>
<sequence>MRQSLVLCQTVNDKIYANDVYKVEVQTPIDDESCGNPYAVDRDVDSSDEHSDDNFETVGFLCMCEEYAASVDDDLEEKLDLPRMLSPKLDNDYTYE</sequence>
<name>A0A0E0RUU5_GIBZE</name>
<dbReference type="Proteomes" id="UP000070720">
    <property type="component" value="Chromosome 1"/>
</dbReference>
<keyword evidence="4" id="KW-1185">Reference proteome</keyword>
<feature type="region of interest" description="Disordered" evidence="1">
    <location>
        <begin position="32"/>
        <end position="51"/>
    </location>
</feature>
<reference evidence="3 4" key="2">
    <citation type="journal article" date="2010" name="Nature">
        <title>Comparative genomics reveals mobile pathogenicity chromosomes in Fusarium.</title>
        <authorList>
            <person name="Ma L.J."/>
            <person name="van der Does H.C."/>
            <person name="Borkovich K.A."/>
            <person name="Coleman J.J."/>
            <person name="Daboussi M.J."/>
            <person name="Di Pietro A."/>
            <person name="Dufresne M."/>
            <person name="Freitag M."/>
            <person name="Grabherr M."/>
            <person name="Henrissat B."/>
            <person name="Houterman P.M."/>
            <person name="Kang S."/>
            <person name="Shim W.B."/>
            <person name="Woloshuk C."/>
            <person name="Xie X."/>
            <person name="Xu J.R."/>
            <person name="Antoniw J."/>
            <person name="Baker S.E."/>
            <person name="Bluhm B.H."/>
            <person name="Breakspear A."/>
            <person name="Brown D.W."/>
            <person name="Butchko R.A."/>
            <person name="Chapman S."/>
            <person name="Coulson R."/>
            <person name="Coutinho P.M."/>
            <person name="Danchin E.G."/>
            <person name="Diener A."/>
            <person name="Gale L.R."/>
            <person name="Gardiner D.M."/>
            <person name="Goff S."/>
            <person name="Hammond-Kosack K.E."/>
            <person name="Hilburn K."/>
            <person name="Hua-Van A."/>
            <person name="Jonkers W."/>
            <person name="Kazan K."/>
            <person name="Kodira C.D."/>
            <person name="Koehrsen M."/>
            <person name="Kumar L."/>
            <person name="Lee Y.H."/>
            <person name="Li L."/>
            <person name="Manners J.M."/>
            <person name="Miranda-Saavedra D."/>
            <person name="Mukherjee M."/>
            <person name="Park G."/>
            <person name="Park J."/>
            <person name="Park S.Y."/>
            <person name="Proctor R.H."/>
            <person name="Regev A."/>
            <person name="Ruiz-Roldan M.C."/>
            <person name="Sain D."/>
            <person name="Sakthikumar S."/>
            <person name="Sykes S."/>
            <person name="Schwartz D.C."/>
            <person name="Turgeon B.G."/>
            <person name="Wapinski I."/>
            <person name="Yoder O."/>
            <person name="Young S."/>
            <person name="Zeng Q."/>
            <person name="Zhou S."/>
            <person name="Galagan J."/>
            <person name="Cuomo C.A."/>
            <person name="Kistler H.C."/>
            <person name="Rep M."/>
        </authorList>
    </citation>
    <scope>GENOME REANNOTATION</scope>
    <source>
        <strain evidence="4">ATCC MYA-4620 / CBS 123657 / FGSC 9075 / NRRL 31084 / PH-1</strain>
        <strain evidence="3">PH-1 / ATCC MYA-4620 / FGSC 9075 / NRRL 31084</strain>
    </source>
</reference>
<proteinExistence type="predicted"/>
<reference evidence="3" key="5">
    <citation type="submission" date="2017-01" db="UniProtKB">
        <authorList>
            <consortium name="EnsemblFungi"/>
        </authorList>
    </citation>
    <scope>IDENTIFICATION</scope>
    <source>
        <strain evidence="3">PH-1 / ATCC MYA-4620 / FGSC 9075 / NRRL 31084</strain>
    </source>
</reference>
<feature type="compositionally biased region" description="Basic and acidic residues" evidence="1">
    <location>
        <begin position="40"/>
        <end position="51"/>
    </location>
</feature>
<gene>
    <name evidence="2" type="ORF">FGRAMPH1_01T06431</name>
</gene>
<reference evidence="3 4" key="1">
    <citation type="journal article" date="2007" name="Science">
        <title>The Fusarium graminearum genome reveals a link between localized polymorphism and pathogen specialization.</title>
        <authorList>
            <person name="Cuomo C.A."/>
            <person name="Gueldener U."/>
            <person name="Xu J.-R."/>
            <person name="Trail F."/>
            <person name="Turgeon B.G."/>
            <person name="Di Pietro A."/>
            <person name="Walton J.D."/>
            <person name="Ma L.-J."/>
            <person name="Baker S.E."/>
            <person name="Rep M."/>
            <person name="Adam G."/>
            <person name="Antoniw J."/>
            <person name="Baldwin T."/>
            <person name="Calvo S.E."/>
            <person name="Chang Y.-L."/>
            <person name="DeCaprio D."/>
            <person name="Gale L.R."/>
            <person name="Gnerre S."/>
            <person name="Goswami R.S."/>
            <person name="Hammond-Kosack K."/>
            <person name="Harris L.J."/>
            <person name="Hilburn K."/>
            <person name="Kennell J.C."/>
            <person name="Kroken S."/>
            <person name="Magnuson J.K."/>
            <person name="Mannhaupt G."/>
            <person name="Mauceli E.W."/>
            <person name="Mewes H.-W."/>
            <person name="Mitterbauer R."/>
            <person name="Muehlbauer G."/>
            <person name="Muensterkoetter M."/>
            <person name="Nelson D."/>
            <person name="O'Donnell K."/>
            <person name="Ouellet T."/>
            <person name="Qi W."/>
            <person name="Quesneville H."/>
            <person name="Roncero M.I.G."/>
            <person name="Seong K.-Y."/>
            <person name="Tetko I.V."/>
            <person name="Urban M."/>
            <person name="Waalwijk C."/>
            <person name="Ward T.J."/>
            <person name="Yao J."/>
            <person name="Birren B.W."/>
            <person name="Kistler H.C."/>
        </authorList>
    </citation>
    <scope>NUCLEOTIDE SEQUENCE [LARGE SCALE GENOMIC DNA]</scope>
    <source>
        <strain evidence="4">ATCC MYA-4620 / CBS 123657 / FGSC 9075 / NRRL 31084 / PH-1</strain>
        <strain evidence="3">PH-1 / ATCC MYA-4620 / FGSC 9075 / NRRL 31084</strain>
    </source>
</reference>
<evidence type="ECO:0000313" key="2">
    <source>
        <dbReference type="EMBL" id="CEF75020.1"/>
    </source>
</evidence>
<organism evidence="3">
    <name type="scientific">Gibberella zeae (strain ATCC MYA-4620 / CBS 123657 / FGSC 9075 / NRRL 31084 / PH-1)</name>
    <name type="common">Wheat head blight fungus</name>
    <name type="synonym">Fusarium graminearum</name>
    <dbReference type="NCBI Taxonomy" id="229533"/>
    <lineage>
        <taxon>Eukaryota</taxon>
        <taxon>Fungi</taxon>
        <taxon>Dikarya</taxon>
        <taxon>Ascomycota</taxon>
        <taxon>Pezizomycotina</taxon>
        <taxon>Sordariomycetes</taxon>
        <taxon>Hypocreomycetidae</taxon>
        <taxon>Hypocreales</taxon>
        <taxon>Nectriaceae</taxon>
        <taxon>Fusarium</taxon>
    </lineage>
</organism>